<evidence type="ECO:0000313" key="3">
    <source>
        <dbReference type="RefSeq" id="XP_008811923.2"/>
    </source>
</evidence>
<evidence type="ECO:0000313" key="2">
    <source>
        <dbReference type="Proteomes" id="UP000228380"/>
    </source>
</evidence>
<dbReference type="SMART" id="SM00516">
    <property type="entry name" value="SEC14"/>
    <property type="match status" value="1"/>
</dbReference>
<evidence type="ECO:0000259" key="1">
    <source>
        <dbReference type="SMART" id="SM00516"/>
    </source>
</evidence>
<feature type="domain" description="CRAL-TRIO" evidence="1">
    <location>
        <begin position="3"/>
        <end position="151"/>
    </location>
</feature>
<accession>A0A8B7D2Z0</accession>
<dbReference type="AlphaFoldDB" id="A0A8B7D2Z0"/>
<dbReference type="InterPro" id="IPR001251">
    <property type="entry name" value="CRAL-TRIO_dom"/>
</dbReference>
<dbReference type="Gene3D" id="3.40.525.10">
    <property type="entry name" value="CRAL-TRIO lipid binding domain"/>
    <property type="match status" value="1"/>
</dbReference>
<dbReference type="PANTHER" id="PTHR48411">
    <property type="entry name" value="OS01G0948300 PROTEIN"/>
    <property type="match status" value="1"/>
</dbReference>
<gene>
    <name evidence="3" type="primary">LOC103722944</name>
</gene>
<dbReference type="GeneID" id="103722944"/>
<reference evidence="3" key="2">
    <citation type="submission" date="2025-08" db="UniProtKB">
        <authorList>
            <consortium name="RefSeq"/>
        </authorList>
    </citation>
    <scope>IDENTIFICATION</scope>
    <source>
        <tissue evidence="3">Young leaves</tissue>
    </source>
</reference>
<dbReference type="Pfam" id="PF13716">
    <property type="entry name" value="CRAL_TRIO_2"/>
    <property type="match status" value="1"/>
</dbReference>
<dbReference type="Proteomes" id="UP000228380">
    <property type="component" value="Chromosome 18"/>
</dbReference>
<organism evidence="2 3">
    <name type="scientific">Phoenix dactylifera</name>
    <name type="common">Date palm</name>
    <dbReference type="NCBI Taxonomy" id="42345"/>
    <lineage>
        <taxon>Eukaryota</taxon>
        <taxon>Viridiplantae</taxon>
        <taxon>Streptophyta</taxon>
        <taxon>Embryophyta</taxon>
        <taxon>Tracheophyta</taxon>
        <taxon>Spermatophyta</taxon>
        <taxon>Magnoliopsida</taxon>
        <taxon>Liliopsida</taxon>
        <taxon>Arecaceae</taxon>
        <taxon>Coryphoideae</taxon>
        <taxon>Phoeniceae</taxon>
        <taxon>Phoenix</taxon>
    </lineage>
</organism>
<dbReference type="KEGG" id="pda:103722944"/>
<dbReference type="PANTHER" id="PTHR48411:SF1">
    <property type="entry name" value="OS01G0948300 PROTEIN"/>
    <property type="match status" value="1"/>
</dbReference>
<keyword evidence="2" id="KW-1185">Reference proteome</keyword>
<dbReference type="SUPFAM" id="SSF52087">
    <property type="entry name" value="CRAL/TRIO domain"/>
    <property type="match status" value="1"/>
</dbReference>
<proteinExistence type="predicted"/>
<reference evidence="2" key="1">
    <citation type="journal article" date="2019" name="Nat. Commun.">
        <title>Genome-wide association mapping of date palm fruit traits.</title>
        <authorList>
            <person name="Hazzouri K.M."/>
            <person name="Gros-Balthazard M."/>
            <person name="Flowers J.M."/>
            <person name="Copetti D."/>
            <person name="Lemansour A."/>
            <person name="Lebrun M."/>
            <person name="Masmoudi K."/>
            <person name="Ferrand S."/>
            <person name="Dhar M.I."/>
            <person name="Fresquez Z.A."/>
            <person name="Rosas U."/>
            <person name="Zhang J."/>
            <person name="Talag J."/>
            <person name="Lee S."/>
            <person name="Kudrna D."/>
            <person name="Powell R.F."/>
            <person name="Leitch I.J."/>
            <person name="Krueger R.R."/>
            <person name="Wing R.A."/>
            <person name="Amiri K.M.A."/>
            <person name="Purugganan M.D."/>
        </authorList>
    </citation>
    <scope>NUCLEOTIDE SEQUENCE [LARGE SCALE GENOMIC DNA]</scope>
    <source>
        <strain evidence="2">cv. Khalas</strain>
    </source>
</reference>
<protein>
    <submittedName>
        <fullName evidence="3">Protein GDAP2 homolog</fullName>
    </submittedName>
</protein>
<dbReference type="OrthoDB" id="365077at2759"/>
<dbReference type="InterPro" id="IPR036865">
    <property type="entry name" value="CRAL-TRIO_dom_sf"/>
</dbReference>
<sequence length="194" mass="22652">MEEELLVQVFKVQGRDKLGRKLLRIVGKLFPAKIGEQAVKRYLEGRIFPELGSKPFCVVYFHTDVRRSENFPGISTIRFIYEAIPAAIRDNLEAVYFVHPGLRSRLFLAAFGRFLFSSELYGKVRYVSRVEYLWKRMRREEMEVPAFVQEHDVELEDRPLMDYGLERGRHCGSLYDAPAMDVSARSMYSLRCIS</sequence>
<dbReference type="RefSeq" id="XP_008811923.2">
    <property type="nucleotide sequence ID" value="XM_008813701.4"/>
</dbReference>
<name>A0A8B7D2Z0_PHODC</name>